<evidence type="ECO:0000313" key="8">
    <source>
        <dbReference type="Proteomes" id="UP000256970"/>
    </source>
</evidence>
<keyword evidence="3 4" id="KW-0687">Ribonucleoprotein</keyword>
<dbReference type="PANTHER" id="PTHR12934:SF11">
    <property type="entry name" value="LARGE RIBOSOMAL SUBUNIT PROTEIN UL15M"/>
    <property type="match status" value="1"/>
</dbReference>
<dbReference type="InterPro" id="IPR001196">
    <property type="entry name" value="Ribosomal_uL15_CS"/>
</dbReference>
<dbReference type="Pfam" id="PF00828">
    <property type="entry name" value="Ribosomal_L27A"/>
    <property type="match status" value="1"/>
</dbReference>
<feature type="region of interest" description="Disordered" evidence="5">
    <location>
        <begin position="43"/>
        <end position="95"/>
    </location>
</feature>
<evidence type="ECO:0000259" key="6">
    <source>
        <dbReference type="Pfam" id="PF00828"/>
    </source>
</evidence>
<evidence type="ECO:0000256" key="1">
    <source>
        <dbReference type="ARBA" id="ARBA00007320"/>
    </source>
</evidence>
<evidence type="ECO:0000256" key="3">
    <source>
        <dbReference type="ARBA" id="ARBA00023274"/>
    </source>
</evidence>
<evidence type="ECO:0000313" key="7">
    <source>
        <dbReference type="EMBL" id="SZX73335.1"/>
    </source>
</evidence>
<protein>
    <recommendedName>
        <fullName evidence="6">Large ribosomal subunit protein uL15/eL18 domain-containing protein</fullName>
    </recommendedName>
</protein>
<dbReference type="InterPro" id="IPR036227">
    <property type="entry name" value="Ribosomal_uL15/eL18_sf"/>
</dbReference>
<dbReference type="AlphaFoldDB" id="A0A383W6Q1"/>
<evidence type="ECO:0000256" key="5">
    <source>
        <dbReference type="SAM" id="MobiDB-lite"/>
    </source>
</evidence>
<dbReference type="NCBIfam" id="TIGR01071">
    <property type="entry name" value="rplO_bact"/>
    <property type="match status" value="1"/>
</dbReference>
<organism evidence="7 8">
    <name type="scientific">Tetradesmus obliquus</name>
    <name type="common">Green alga</name>
    <name type="synonym">Acutodesmus obliquus</name>
    <dbReference type="NCBI Taxonomy" id="3088"/>
    <lineage>
        <taxon>Eukaryota</taxon>
        <taxon>Viridiplantae</taxon>
        <taxon>Chlorophyta</taxon>
        <taxon>core chlorophytes</taxon>
        <taxon>Chlorophyceae</taxon>
        <taxon>CS clade</taxon>
        <taxon>Sphaeropleales</taxon>
        <taxon>Scenedesmaceae</taxon>
        <taxon>Tetradesmus</taxon>
    </lineage>
</organism>
<accession>A0A383W6Q1</accession>
<sequence length="276" mass="28899">MQAPLAQRSFLGSALGKAGAARAVQPLRAVRLDVAAAETERLRLHNLSPQKGSRRDEKRKGRGYGGHQGGTCGFGNRGQKARSGPSVRPGFEGGQTPLYRRLPKLRGIAGGMAAGLPKFVVVNLSDLDKSFEAGETVNLEAVKAKGLLNISGRDSQLPLKLLSGGETVNLEAVKAKGLLNISGRDSQLPLKVLGAGELSKALTIEAAQFSSSASEKITAAGATASMVAQRKKWTRKAHEKAVREMTAKGLDYKKEIAKQKAARAAAKAKAAAAAAN</sequence>
<dbReference type="SUPFAM" id="SSF52080">
    <property type="entry name" value="Ribosomal proteins L15p and L18e"/>
    <property type="match status" value="2"/>
</dbReference>
<dbReference type="PROSITE" id="PS00475">
    <property type="entry name" value="RIBOSOMAL_L15"/>
    <property type="match status" value="1"/>
</dbReference>
<dbReference type="HAMAP" id="MF_01341">
    <property type="entry name" value="Ribosomal_uL15"/>
    <property type="match status" value="1"/>
</dbReference>
<dbReference type="STRING" id="3088.A0A383W6Q1"/>
<keyword evidence="8" id="KW-1185">Reference proteome</keyword>
<feature type="domain" description="Large ribosomal subunit protein uL15/eL18" evidence="6">
    <location>
        <begin position="165"/>
        <end position="224"/>
    </location>
</feature>
<keyword evidence="2 4" id="KW-0689">Ribosomal protein</keyword>
<gene>
    <name evidence="7" type="ORF">BQ4739_LOCUS13440</name>
</gene>
<dbReference type="GO" id="GO:0022625">
    <property type="term" value="C:cytosolic large ribosomal subunit"/>
    <property type="evidence" value="ECO:0007669"/>
    <property type="project" value="TreeGrafter"/>
</dbReference>
<evidence type="ECO:0000256" key="2">
    <source>
        <dbReference type="ARBA" id="ARBA00022980"/>
    </source>
</evidence>
<dbReference type="InterPro" id="IPR030878">
    <property type="entry name" value="Ribosomal_uL15"/>
</dbReference>
<dbReference type="GO" id="GO:0006412">
    <property type="term" value="P:translation"/>
    <property type="evidence" value="ECO:0007669"/>
    <property type="project" value="InterPro"/>
</dbReference>
<dbReference type="InterPro" id="IPR021131">
    <property type="entry name" value="Ribosomal_uL15/eL18"/>
</dbReference>
<dbReference type="GO" id="GO:0003735">
    <property type="term" value="F:structural constituent of ribosome"/>
    <property type="evidence" value="ECO:0007669"/>
    <property type="project" value="InterPro"/>
</dbReference>
<feature type="compositionally biased region" description="Gly residues" evidence="5">
    <location>
        <begin position="63"/>
        <end position="76"/>
    </location>
</feature>
<dbReference type="Proteomes" id="UP000256970">
    <property type="component" value="Unassembled WGS sequence"/>
</dbReference>
<dbReference type="EMBL" id="FNXT01001188">
    <property type="protein sequence ID" value="SZX73335.1"/>
    <property type="molecule type" value="Genomic_DNA"/>
</dbReference>
<comment type="similarity">
    <text evidence="1 4">Belongs to the universal ribosomal protein uL15 family.</text>
</comment>
<name>A0A383W6Q1_TETOB</name>
<evidence type="ECO:0000256" key="4">
    <source>
        <dbReference type="RuleBase" id="RU003888"/>
    </source>
</evidence>
<reference evidence="7 8" key="1">
    <citation type="submission" date="2016-10" db="EMBL/GenBank/DDBJ databases">
        <authorList>
            <person name="Cai Z."/>
        </authorList>
    </citation>
    <scope>NUCLEOTIDE SEQUENCE [LARGE SCALE GENOMIC DNA]</scope>
</reference>
<dbReference type="InterPro" id="IPR005749">
    <property type="entry name" value="Ribosomal_uL15_bac-type"/>
</dbReference>
<dbReference type="PANTHER" id="PTHR12934">
    <property type="entry name" value="50S RIBOSOMAL PROTEIN L15"/>
    <property type="match status" value="1"/>
</dbReference>
<dbReference type="Gene3D" id="3.100.10.10">
    <property type="match status" value="2"/>
</dbReference>
<proteinExistence type="inferred from homology"/>